<sequence length="738" mass="82097">MAKRKAGVNDIIYELDNDDIEVSSEDETKDAKYKRLDTESTINLVSNIDDDNSCTKQKDILLDSSDKEIKESRLCIDTYNGGKISVDSTPFEGNINLINDSTKTQETDETNNGKLISGDGNKTTIFNEDIDIDSPTSFSDLGVVGCENRTPLISVRFRDKKLAANYKRQLKTFMLKLIKLHENDSSEVDNETDIELDIWPEDLNDDEFENDDNNKQSGLFFVDTAPCSNTVEEVPAYTQASALISNKPNKETSPPPVLRRTPLCFNCDGAHQLRDCRLPRNNVRIAEKRKSIARVGRYHIEDEQKYGHLIPGRISGQLRHALGLKRHELPLYIYRMRVLGYPPGWLEEAKISHSGITMFDSSGTAIQDPEEEEGEVCEPGSKDKFDIKKILDFPGFNVPASSRYKEEAHLFGMPPISEQDSKIAMLQMLAPNAMKAYKRKKLTLFPSSENNTSTQETAEMELDSGGEEAEFPTVPPLPDEEPPLPQAPPPPPQTPPPESPPLLPPGTELDDITDPVAQKTDSADDIEVLEVIKVKDIPVPQPEMITIDDDEDKSHVSSARGSPTLDDLEQKKRALLNALEGELGLKDNVPKEGIENDGNDTADDRTLFDECVDVPTDDSDTSLHDSNDKAKLDSSDVVSNDDATEVKETVNDKCASVDIEVNVSTPENKTGRVKNTSYGTPVMNIASSYLKLPSDDKFAKDICDVINFENLPNSTGKYKKICDLLKKVKNEVDRIQES</sequence>
<dbReference type="Proteomes" id="UP001153714">
    <property type="component" value="Chromosome 11"/>
</dbReference>
<dbReference type="Pfam" id="PF04046">
    <property type="entry name" value="PSP"/>
    <property type="match status" value="1"/>
</dbReference>
<dbReference type="GO" id="GO:0071013">
    <property type="term" value="C:catalytic step 2 spliceosome"/>
    <property type="evidence" value="ECO:0007669"/>
    <property type="project" value="TreeGrafter"/>
</dbReference>
<proteinExistence type="predicted"/>
<dbReference type="AlphaFoldDB" id="A0A9N9W5X4"/>
<reference evidence="8" key="1">
    <citation type="submission" date="2021-12" db="EMBL/GenBank/DDBJ databases">
        <authorList>
            <person name="King R."/>
        </authorList>
    </citation>
    <scope>NUCLEOTIDE SEQUENCE</scope>
</reference>
<evidence type="ECO:0000256" key="5">
    <source>
        <dbReference type="ARBA" id="ARBA00023242"/>
    </source>
</evidence>
<organism evidence="8 9">
    <name type="scientific">Diatraea saccharalis</name>
    <name type="common">sugarcane borer</name>
    <dbReference type="NCBI Taxonomy" id="40085"/>
    <lineage>
        <taxon>Eukaryota</taxon>
        <taxon>Metazoa</taxon>
        <taxon>Ecdysozoa</taxon>
        <taxon>Arthropoda</taxon>
        <taxon>Hexapoda</taxon>
        <taxon>Insecta</taxon>
        <taxon>Pterygota</taxon>
        <taxon>Neoptera</taxon>
        <taxon>Endopterygota</taxon>
        <taxon>Lepidoptera</taxon>
        <taxon>Glossata</taxon>
        <taxon>Ditrysia</taxon>
        <taxon>Pyraloidea</taxon>
        <taxon>Crambidae</taxon>
        <taxon>Crambinae</taxon>
        <taxon>Diatraea</taxon>
    </lineage>
</organism>
<feature type="compositionally biased region" description="Basic and acidic residues" evidence="6">
    <location>
        <begin position="621"/>
        <end position="634"/>
    </location>
</feature>
<keyword evidence="9" id="KW-1185">Reference proteome</keyword>
<feature type="region of interest" description="Disordered" evidence="6">
    <location>
        <begin position="446"/>
        <end position="525"/>
    </location>
</feature>
<dbReference type="PANTHER" id="PTHR13316">
    <property type="entry name" value="ZINC FINGER, CCHC DOMAIN CONTAINING 8"/>
    <property type="match status" value="1"/>
</dbReference>
<keyword evidence="4" id="KW-0862">Zinc</keyword>
<keyword evidence="5" id="KW-0539">Nucleus</keyword>
<feature type="region of interest" description="Disordered" evidence="6">
    <location>
        <begin position="541"/>
        <end position="642"/>
    </location>
</feature>
<comment type="subcellular location">
    <subcellularLocation>
        <location evidence="1">Nucleus</location>
    </subcellularLocation>
</comment>
<evidence type="ECO:0000256" key="1">
    <source>
        <dbReference type="ARBA" id="ARBA00004123"/>
    </source>
</evidence>
<protein>
    <recommendedName>
        <fullName evidence="7">PSP proline-rich domain-containing protein</fullName>
    </recommendedName>
</protein>
<evidence type="ECO:0000256" key="6">
    <source>
        <dbReference type="SAM" id="MobiDB-lite"/>
    </source>
</evidence>
<accession>A0A9N9W5X4</accession>
<evidence type="ECO:0000256" key="4">
    <source>
        <dbReference type="ARBA" id="ARBA00022833"/>
    </source>
</evidence>
<feature type="compositionally biased region" description="Pro residues" evidence="6">
    <location>
        <begin position="473"/>
        <end position="504"/>
    </location>
</feature>
<feature type="compositionally biased region" description="Acidic residues" evidence="6">
    <location>
        <begin position="458"/>
        <end position="470"/>
    </location>
</feature>
<feature type="compositionally biased region" description="Basic and acidic residues" evidence="6">
    <location>
        <begin position="583"/>
        <end position="594"/>
    </location>
</feature>
<evidence type="ECO:0000256" key="3">
    <source>
        <dbReference type="ARBA" id="ARBA00022771"/>
    </source>
</evidence>
<evidence type="ECO:0000313" key="8">
    <source>
        <dbReference type="EMBL" id="CAG9783961.1"/>
    </source>
</evidence>
<dbReference type="InterPro" id="IPR006568">
    <property type="entry name" value="PSP_pro-rich"/>
</dbReference>
<feature type="domain" description="PSP proline-rich" evidence="7">
    <location>
        <begin position="306"/>
        <end position="358"/>
    </location>
</feature>
<feature type="compositionally biased region" description="Polar residues" evidence="6">
    <location>
        <begin position="446"/>
        <end position="457"/>
    </location>
</feature>
<evidence type="ECO:0000259" key="7">
    <source>
        <dbReference type="SMART" id="SM00581"/>
    </source>
</evidence>
<dbReference type="EMBL" id="OU893342">
    <property type="protein sequence ID" value="CAG9783961.1"/>
    <property type="molecule type" value="Genomic_DNA"/>
</dbReference>
<dbReference type="SMART" id="SM00581">
    <property type="entry name" value="PSP"/>
    <property type="match status" value="1"/>
</dbReference>
<feature type="compositionally biased region" description="Acidic residues" evidence="6">
    <location>
        <begin position="610"/>
        <end position="620"/>
    </location>
</feature>
<reference evidence="8" key="2">
    <citation type="submission" date="2022-10" db="EMBL/GenBank/DDBJ databases">
        <authorList>
            <consortium name="ENA_rothamsted_submissions"/>
            <consortium name="culmorum"/>
            <person name="King R."/>
        </authorList>
    </citation>
    <scope>NUCLEOTIDE SEQUENCE</scope>
</reference>
<keyword evidence="3" id="KW-0863">Zinc-finger</keyword>
<keyword evidence="2" id="KW-0479">Metal-binding</keyword>
<dbReference type="OrthoDB" id="8026949at2759"/>
<gene>
    <name evidence="8" type="ORF">DIATSA_LOCUS2088</name>
</gene>
<dbReference type="PANTHER" id="PTHR13316:SF0">
    <property type="entry name" value="ZINC FINGER CCHC DOMAIN-CONTAINING PROTEIN 8"/>
    <property type="match status" value="1"/>
</dbReference>
<dbReference type="GO" id="GO:0003723">
    <property type="term" value="F:RNA binding"/>
    <property type="evidence" value="ECO:0007669"/>
    <property type="project" value="TreeGrafter"/>
</dbReference>
<evidence type="ECO:0000256" key="2">
    <source>
        <dbReference type="ARBA" id="ARBA00022723"/>
    </source>
</evidence>
<dbReference type="GO" id="GO:0008270">
    <property type="term" value="F:zinc ion binding"/>
    <property type="evidence" value="ECO:0007669"/>
    <property type="project" value="UniProtKB-KW"/>
</dbReference>
<dbReference type="InterPro" id="IPR052115">
    <property type="entry name" value="NEXT_complex_subunit_ZCCHC8"/>
</dbReference>
<evidence type="ECO:0000313" key="9">
    <source>
        <dbReference type="Proteomes" id="UP001153714"/>
    </source>
</evidence>
<name>A0A9N9W5X4_9NEOP</name>